<reference evidence="3 4" key="1">
    <citation type="submission" date="2020-01" db="EMBL/GenBank/DDBJ databases">
        <title>Genome sequence of Desulfovibrio aerotolerans DSM 16695(T).</title>
        <authorList>
            <person name="Karnachuk O."/>
            <person name="Avakyan M."/>
            <person name="Mardanov A."/>
            <person name="Kadnikov V."/>
            <person name="Ravin N."/>
        </authorList>
    </citation>
    <scope>NUCLEOTIDE SEQUENCE [LARGE SCALE GENOMIC DNA]</scope>
    <source>
        <strain evidence="3 4">DSM 16695</strain>
    </source>
</reference>
<evidence type="ECO:0000256" key="1">
    <source>
        <dbReference type="SAM" id="MobiDB-lite"/>
    </source>
</evidence>
<feature type="compositionally biased region" description="Gly residues" evidence="1">
    <location>
        <begin position="47"/>
        <end position="66"/>
    </location>
</feature>
<keyword evidence="4" id="KW-1185">Reference proteome</keyword>
<feature type="compositionally biased region" description="Polar residues" evidence="1">
    <location>
        <begin position="34"/>
        <end position="43"/>
    </location>
</feature>
<dbReference type="EMBL" id="WVUD01000010">
    <property type="protein sequence ID" value="MYL83026.1"/>
    <property type="molecule type" value="Genomic_DNA"/>
</dbReference>
<evidence type="ECO:0000313" key="4">
    <source>
        <dbReference type="Proteomes" id="UP000482487"/>
    </source>
</evidence>
<evidence type="ECO:0000256" key="2">
    <source>
        <dbReference type="SAM" id="SignalP"/>
    </source>
</evidence>
<protein>
    <submittedName>
        <fullName evidence="3">Uncharacterized protein</fullName>
    </submittedName>
</protein>
<feature type="chain" id="PRO_5028876543" evidence="2">
    <location>
        <begin position="30"/>
        <end position="118"/>
    </location>
</feature>
<keyword evidence="2" id="KW-0732">Signal</keyword>
<comment type="caution">
    <text evidence="3">The sequence shown here is derived from an EMBL/GenBank/DDBJ whole genome shotgun (WGS) entry which is preliminary data.</text>
</comment>
<dbReference type="PROSITE" id="PS51257">
    <property type="entry name" value="PROKAR_LIPOPROTEIN"/>
    <property type="match status" value="1"/>
</dbReference>
<evidence type="ECO:0000313" key="3">
    <source>
        <dbReference type="EMBL" id="MYL83026.1"/>
    </source>
</evidence>
<dbReference type="Proteomes" id="UP000482487">
    <property type="component" value="Unassembled WGS sequence"/>
</dbReference>
<organism evidence="3 4">
    <name type="scientific">Solidesulfovibrio aerotolerans</name>
    <dbReference type="NCBI Taxonomy" id="295255"/>
    <lineage>
        <taxon>Bacteria</taxon>
        <taxon>Pseudomonadati</taxon>
        <taxon>Thermodesulfobacteriota</taxon>
        <taxon>Desulfovibrionia</taxon>
        <taxon>Desulfovibrionales</taxon>
        <taxon>Desulfovibrionaceae</taxon>
        <taxon>Solidesulfovibrio</taxon>
    </lineage>
</organism>
<proteinExistence type="predicted"/>
<gene>
    <name evidence="3" type="ORF">GTA51_07735</name>
</gene>
<dbReference type="OrthoDB" id="5461414at2"/>
<feature type="region of interest" description="Disordered" evidence="1">
    <location>
        <begin position="32"/>
        <end position="72"/>
    </location>
</feature>
<feature type="signal peptide" evidence="2">
    <location>
        <begin position="1"/>
        <end position="29"/>
    </location>
</feature>
<sequence>MRLRKLRTVTAVFGSLLACSLWMAAPAMAAGNGEQWQTAQYAPQQQGQGGQRGQQQGGQQQGGQQQGGQQQQQQQQIGNNSCVQSHQRCAMMCAGNGTCVNNCNIGFAMCQQQQGGGS</sequence>
<accession>A0A7C9ILP6</accession>
<name>A0A7C9ILP6_9BACT</name>
<dbReference type="AlphaFoldDB" id="A0A7C9ILP6"/>